<keyword evidence="18" id="KW-0456">Lyase</keyword>
<reference evidence="23 24" key="1">
    <citation type="submission" date="2015-04" db="EMBL/GenBank/DDBJ databases">
        <authorList>
            <person name="Syromyatnikov M.Y."/>
            <person name="Popov V.N."/>
        </authorList>
    </citation>
    <scope>NUCLEOTIDE SEQUENCE [LARGE SCALE GENOMIC DNA]</scope>
    <source>
        <strain evidence="23">WF-38-12</strain>
    </source>
</reference>
<feature type="domain" description="Radical SAM core" evidence="22">
    <location>
        <begin position="883"/>
        <end position="1110"/>
    </location>
</feature>
<dbReference type="GO" id="GO:0005524">
    <property type="term" value="F:ATP binding"/>
    <property type="evidence" value="ECO:0007669"/>
    <property type="project" value="UniProtKB-KW"/>
</dbReference>
<keyword evidence="10" id="KW-0547">Nucleotide-binding</keyword>
<feature type="region of interest" description="Disordered" evidence="20">
    <location>
        <begin position="40"/>
        <end position="62"/>
    </location>
</feature>
<dbReference type="Pfam" id="PF04055">
    <property type="entry name" value="Radical_SAM"/>
    <property type="match status" value="1"/>
</dbReference>
<comment type="subcellular location">
    <subcellularLocation>
        <location evidence="3">Membrane</location>
        <topology evidence="3">Multi-pass membrane protein</topology>
    </subcellularLocation>
</comment>
<evidence type="ECO:0000256" key="13">
    <source>
        <dbReference type="ARBA" id="ARBA00023004"/>
    </source>
</evidence>
<dbReference type="SFLD" id="SFLDS00029">
    <property type="entry name" value="Radical_SAM"/>
    <property type="match status" value="1"/>
</dbReference>
<dbReference type="Pfam" id="PF06463">
    <property type="entry name" value="Mob_synth_C"/>
    <property type="match status" value="1"/>
</dbReference>
<feature type="domain" description="ABC transporter" evidence="21">
    <location>
        <begin position="49"/>
        <end position="397"/>
    </location>
</feature>
<proteinExistence type="inferred from homology"/>
<feature type="compositionally biased region" description="Basic and acidic residues" evidence="20">
    <location>
        <begin position="1286"/>
        <end position="1309"/>
    </location>
</feature>
<dbReference type="PROSITE" id="PS50893">
    <property type="entry name" value="ABC_TRANSPORTER_2"/>
    <property type="match status" value="2"/>
</dbReference>
<dbReference type="SFLD" id="SFLDG01386">
    <property type="entry name" value="main_SPASM_domain-containing"/>
    <property type="match status" value="1"/>
</dbReference>
<gene>
    <name evidence="23" type="ORF">PISL3812_06566</name>
</gene>
<evidence type="ECO:0000256" key="3">
    <source>
        <dbReference type="ARBA" id="ARBA00004141"/>
    </source>
</evidence>
<dbReference type="GO" id="GO:0051539">
    <property type="term" value="F:4 iron, 4 sulfur cluster binding"/>
    <property type="evidence" value="ECO:0007669"/>
    <property type="project" value="UniProtKB-KW"/>
</dbReference>
<comment type="catalytic activity">
    <reaction evidence="1">
        <text>(8S)-3',8-cyclo-7,8-dihydroguanosine 5'-triphosphate = cyclic pyranopterin phosphate + diphosphate</text>
        <dbReference type="Rhea" id="RHEA:49580"/>
        <dbReference type="ChEBI" id="CHEBI:33019"/>
        <dbReference type="ChEBI" id="CHEBI:59648"/>
        <dbReference type="ChEBI" id="CHEBI:131766"/>
        <dbReference type="EC" id="4.6.1.17"/>
    </reaction>
</comment>
<keyword evidence="12" id="KW-0809">Transit peptide</keyword>
<dbReference type="FunFam" id="3.40.50.300:FF:003119">
    <property type="entry name" value="ABC ATPase, putative (AFU_orthologue AFUA_1G16440)"/>
    <property type="match status" value="1"/>
</dbReference>
<comment type="catalytic activity">
    <reaction evidence="19">
        <text>GTP + AH2 + S-adenosyl-L-methionine = (8S)-3',8-cyclo-7,8-dihydroguanosine 5'-triphosphate + 5'-deoxyadenosine + L-methionine + A + H(+)</text>
        <dbReference type="Rhea" id="RHEA:49576"/>
        <dbReference type="ChEBI" id="CHEBI:13193"/>
        <dbReference type="ChEBI" id="CHEBI:15378"/>
        <dbReference type="ChEBI" id="CHEBI:17319"/>
        <dbReference type="ChEBI" id="CHEBI:17499"/>
        <dbReference type="ChEBI" id="CHEBI:37565"/>
        <dbReference type="ChEBI" id="CHEBI:57844"/>
        <dbReference type="ChEBI" id="CHEBI:59789"/>
        <dbReference type="ChEBI" id="CHEBI:131766"/>
        <dbReference type="EC" id="4.1.99.22"/>
    </reaction>
</comment>
<dbReference type="GO" id="GO:0016020">
    <property type="term" value="C:membrane"/>
    <property type="evidence" value="ECO:0007669"/>
    <property type="project" value="UniProtKB-SubCell"/>
</dbReference>
<dbReference type="InterPro" id="IPR040064">
    <property type="entry name" value="MoaA-like"/>
</dbReference>
<dbReference type="PANTHER" id="PTHR22960:SF0">
    <property type="entry name" value="MOLYBDENUM COFACTOR BIOSYNTHESIS PROTEIN 1"/>
    <property type="match status" value="1"/>
</dbReference>
<dbReference type="InterPro" id="IPR013483">
    <property type="entry name" value="MoaA"/>
</dbReference>
<evidence type="ECO:0000256" key="15">
    <source>
        <dbReference type="ARBA" id="ARBA00023128"/>
    </source>
</evidence>
<dbReference type="NCBIfam" id="TIGR02666">
    <property type="entry name" value="moaA"/>
    <property type="match status" value="1"/>
</dbReference>
<dbReference type="GO" id="GO:0006777">
    <property type="term" value="P:Mo-molybdopterin cofactor biosynthetic process"/>
    <property type="evidence" value="ECO:0007669"/>
    <property type="project" value="UniProtKB-KW"/>
</dbReference>
<dbReference type="PANTHER" id="PTHR22960">
    <property type="entry name" value="MOLYBDOPTERIN COFACTOR SYNTHESIS PROTEIN A"/>
    <property type="match status" value="1"/>
</dbReference>
<dbReference type="SMART" id="SM00729">
    <property type="entry name" value="Elp3"/>
    <property type="match status" value="1"/>
</dbReference>
<comment type="similarity">
    <text evidence="6">In the N-terminal section; belongs to the radical SAM superfamily. MoaA family.</text>
</comment>
<evidence type="ECO:0000256" key="11">
    <source>
        <dbReference type="ARBA" id="ARBA00022840"/>
    </source>
</evidence>
<dbReference type="SUPFAM" id="SSF102114">
    <property type="entry name" value="Radical SAM enzymes"/>
    <property type="match status" value="1"/>
</dbReference>
<dbReference type="InterPro" id="IPR013785">
    <property type="entry name" value="Aldolase_TIM"/>
</dbReference>
<dbReference type="CDD" id="cd21117">
    <property type="entry name" value="Twitch_MoaA"/>
    <property type="match status" value="1"/>
</dbReference>
<keyword evidence="7" id="KW-0004">4Fe-4S</keyword>
<comment type="cofactor">
    <cofactor evidence="2">
        <name>[4Fe-4S] cluster</name>
        <dbReference type="ChEBI" id="CHEBI:49883"/>
    </cofactor>
</comment>
<feature type="compositionally biased region" description="Low complexity" evidence="20">
    <location>
        <begin position="840"/>
        <end position="850"/>
    </location>
</feature>
<evidence type="ECO:0000259" key="21">
    <source>
        <dbReference type="PROSITE" id="PS50893"/>
    </source>
</evidence>
<keyword evidence="11" id="KW-0067">ATP-binding</keyword>
<dbReference type="SMART" id="SM00382">
    <property type="entry name" value="AAA"/>
    <property type="match status" value="2"/>
</dbReference>
<dbReference type="Proteomes" id="UP000054383">
    <property type="component" value="Unassembled WGS sequence"/>
</dbReference>
<dbReference type="SUPFAM" id="SSF52540">
    <property type="entry name" value="P-loop containing nucleoside triphosphate hydrolases"/>
    <property type="match status" value="2"/>
</dbReference>
<dbReference type="InterPro" id="IPR047594">
    <property type="entry name" value="MoaC_bact/euk"/>
</dbReference>
<evidence type="ECO:0000313" key="23">
    <source>
        <dbReference type="EMBL" id="CRG89530.1"/>
    </source>
</evidence>
<feature type="region of interest" description="Disordered" evidence="20">
    <location>
        <begin position="1274"/>
        <end position="1311"/>
    </location>
</feature>
<dbReference type="NCBIfam" id="TIGR00581">
    <property type="entry name" value="moaC"/>
    <property type="match status" value="1"/>
</dbReference>
<keyword evidence="9" id="KW-0479">Metal-binding</keyword>
<dbReference type="CDD" id="cd01335">
    <property type="entry name" value="Radical_SAM"/>
    <property type="match status" value="1"/>
</dbReference>
<feature type="compositionally biased region" description="Acidic residues" evidence="20">
    <location>
        <begin position="703"/>
        <end position="716"/>
    </location>
</feature>
<dbReference type="Gene3D" id="3.30.70.640">
    <property type="entry name" value="Molybdopterin cofactor biosynthesis C (MoaC) domain"/>
    <property type="match status" value="1"/>
</dbReference>
<keyword evidence="24" id="KW-1185">Reference proteome</keyword>
<dbReference type="CDD" id="cd01420">
    <property type="entry name" value="MoaC_PE"/>
    <property type="match status" value="1"/>
</dbReference>
<evidence type="ECO:0000256" key="18">
    <source>
        <dbReference type="ARBA" id="ARBA00023239"/>
    </source>
</evidence>
<keyword evidence="17" id="KW-0501">Molybdenum cofactor biosynthesis</keyword>
<dbReference type="InterPro" id="IPR007197">
    <property type="entry name" value="rSAM"/>
</dbReference>
<keyword evidence="13" id="KW-0408">Iron</keyword>
<keyword evidence="16" id="KW-0342">GTP-binding</keyword>
<evidence type="ECO:0000313" key="24">
    <source>
        <dbReference type="Proteomes" id="UP000054383"/>
    </source>
</evidence>
<organism evidence="23 24">
    <name type="scientific">Talaromyces islandicus</name>
    <name type="common">Penicillium islandicum</name>
    <dbReference type="NCBI Taxonomy" id="28573"/>
    <lineage>
        <taxon>Eukaryota</taxon>
        <taxon>Fungi</taxon>
        <taxon>Dikarya</taxon>
        <taxon>Ascomycota</taxon>
        <taxon>Pezizomycotina</taxon>
        <taxon>Eurotiomycetes</taxon>
        <taxon>Eurotiomycetidae</taxon>
        <taxon>Eurotiales</taxon>
        <taxon>Trichocomaceae</taxon>
        <taxon>Talaromyces</taxon>
        <taxon>Talaromyces sect. Islandici</taxon>
    </lineage>
</organism>
<dbReference type="Pfam" id="PF12848">
    <property type="entry name" value="ABC_tran_Xtn"/>
    <property type="match status" value="1"/>
</dbReference>
<name>A0A0U1M3D2_TALIS</name>
<keyword evidence="14" id="KW-0411">Iron-sulfur</keyword>
<evidence type="ECO:0000256" key="19">
    <source>
        <dbReference type="ARBA" id="ARBA00048697"/>
    </source>
</evidence>
<dbReference type="InterPro" id="IPR023045">
    <property type="entry name" value="MoaC"/>
</dbReference>
<dbReference type="InterPro" id="IPR027417">
    <property type="entry name" value="P-loop_NTPase"/>
</dbReference>
<dbReference type="PROSITE" id="PS51918">
    <property type="entry name" value="RADICAL_SAM"/>
    <property type="match status" value="1"/>
</dbReference>
<dbReference type="InterPro" id="IPR032781">
    <property type="entry name" value="ABC_tran_Xtn"/>
</dbReference>
<dbReference type="UniPathway" id="UPA00344"/>
<feature type="region of interest" description="Disordered" evidence="20">
    <location>
        <begin position="826"/>
        <end position="865"/>
    </location>
</feature>
<evidence type="ECO:0000259" key="22">
    <source>
        <dbReference type="PROSITE" id="PS51918"/>
    </source>
</evidence>
<dbReference type="GO" id="GO:0061798">
    <property type="term" value="F:GTP 3',8'-cyclase activity"/>
    <property type="evidence" value="ECO:0007669"/>
    <property type="project" value="UniProtKB-EC"/>
</dbReference>
<dbReference type="InterPro" id="IPR000385">
    <property type="entry name" value="MoaA_NifB_PqqE_Fe-S-bd_CS"/>
</dbReference>
<feature type="compositionally biased region" description="Polar residues" evidence="20">
    <location>
        <begin position="1274"/>
        <end position="1285"/>
    </location>
</feature>
<evidence type="ECO:0000256" key="6">
    <source>
        <dbReference type="ARBA" id="ARBA00009862"/>
    </source>
</evidence>
<dbReference type="InterPro" id="IPR002820">
    <property type="entry name" value="Mopterin_CF_biosynth-C_dom"/>
</dbReference>
<dbReference type="Gene3D" id="3.20.20.70">
    <property type="entry name" value="Aldolase class I"/>
    <property type="match status" value="1"/>
</dbReference>
<evidence type="ECO:0000256" key="8">
    <source>
        <dbReference type="ARBA" id="ARBA00022691"/>
    </source>
</evidence>
<feature type="domain" description="ABC transporter" evidence="21">
    <location>
        <begin position="498"/>
        <end position="726"/>
    </location>
</feature>
<dbReference type="Gene3D" id="3.40.50.300">
    <property type="entry name" value="P-loop containing nucleotide triphosphate hydrolases"/>
    <property type="match status" value="2"/>
</dbReference>
<protein>
    <submittedName>
        <fullName evidence="23">Molybdenum cofactor biosynthesis protein 1</fullName>
    </submittedName>
</protein>
<evidence type="ECO:0000256" key="5">
    <source>
        <dbReference type="ARBA" id="ARBA00008484"/>
    </source>
</evidence>
<evidence type="ECO:0000256" key="16">
    <source>
        <dbReference type="ARBA" id="ARBA00023134"/>
    </source>
</evidence>
<dbReference type="OrthoDB" id="2110130at2759"/>
<dbReference type="InterPro" id="IPR058240">
    <property type="entry name" value="rSAM_sf"/>
</dbReference>
<dbReference type="InterPro" id="IPR003593">
    <property type="entry name" value="AAA+_ATPase"/>
</dbReference>
<dbReference type="SFLD" id="SFLDG01067">
    <property type="entry name" value="SPASM/twitch_domain_containing"/>
    <property type="match status" value="1"/>
</dbReference>
<keyword evidence="8" id="KW-0949">S-adenosyl-L-methionine</keyword>
<comment type="similarity">
    <text evidence="5">In the C-terminal section; belongs to the MoaC family.</text>
</comment>
<evidence type="ECO:0000256" key="10">
    <source>
        <dbReference type="ARBA" id="ARBA00022741"/>
    </source>
</evidence>
<dbReference type="Pfam" id="PF00005">
    <property type="entry name" value="ABC_tran"/>
    <property type="match status" value="2"/>
</dbReference>
<comment type="pathway">
    <text evidence="4">Cofactor biosynthesis; molybdopterin biosynthesis.</text>
</comment>
<evidence type="ECO:0000256" key="14">
    <source>
        <dbReference type="ARBA" id="ARBA00023014"/>
    </source>
</evidence>
<dbReference type="InterPro" id="IPR003439">
    <property type="entry name" value="ABC_transporter-like_ATP-bd"/>
</dbReference>
<dbReference type="OMA" id="DLVGWHE"/>
<evidence type="ECO:0000256" key="1">
    <source>
        <dbReference type="ARBA" id="ARBA00001637"/>
    </source>
</evidence>
<accession>A0A0U1M3D2</accession>
<dbReference type="GO" id="GO:0061799">
    <property type="term" value="F:cyclic pyranopterin monophosphate synthase activity"/>
    <property type="evidence" value="ECO:0007669"/>
    <property type="project" value="UniProtKB-EC"/>
</dbReference>
<dbReference type="InterPro" id="IPR036522">
    <property type="entry name" value="MoaC_sf"/>
</dbReference>
<evidence type="ECO:0000256" key="20">
    <source>
        <dbReference type="SAM" id="MobiDB-lite"/>
    </source>
</evidence>
<dbReference type="STRING" id="28573.A0A0U1M3D2"/>
<sequence length="1479" mass="164040">MADSGPTIIATCKQTRFHLLDDRPSQEVDIQGLNIVVRSSHQASDTTTEKKSKTSKSKSKSDGLELISSADLRLKAGVHYGLVGRNGTGKSTILRAMAEKLIPGISYLTRIAILQQTDAEIKDEDTSDISGPMRDTLSISDSDKGKTVLEQVVACDDLRNETKRKIDILSRSVENEEDSLAPVLAIRKLRHEQLQKQLFLAQKNAHLRSGGRGLQARKELKAVEAKVAISQDLLDQDHTSIDAETIAIDTKAAVDLLEELQSQYDMIKVVDIEQQARKVLFGLGFKEGNLSKSFGTLSGGWRMRCMLAGILIQSPDIMILDEPTNFLDLLGVMWLENYLKQMRESSSTTLVLVSHDRAFINAVCEELVILRDQSLTYFKGNLAAYEENFEYQKLYWGRMKEAQEKQVAHMEATIRENVKIGKKTGDENKLRMAKSRQKKIDDRMGVQVNANGGRFKLNRDLVGWHENKRAEIEVPQDEKGVSIHLPDAPDLRFPGPLISLENITFRYKRTTPVVLNDVSLTIHLGDRVGIMGLNGCGKSTLLQLLTGQREPGITGKITRHPRLKIGYYAQNSVGDLQKEGYADPALTALSAMTREVDGQHNEGELRALLASLGLSGRIASDVPAFRLSGGQLVRLAMAKILWNPPHLLVLDEVTTHLDFHTVTALASALSTFNGAILIVSHDRFLIRSVVEGKRDGETKLNDDFESEDDDDQVDDDQGPRRRVVYVLKTGKLVEQSDGVTQFENSLEKRVQKMLAGEWTLISSEPRIGNLQRVGGDWLQRRGEAALAVNPLARTFILSSPTHPRSLQRRAFRLSVAFFRTRGLRGRGKTTFSQPRRHSSTAEAAAKHTAAVPSPAYTPTESTLPSRKDALKSAKPFSEFLTDTFARQHDYLRISITEKCNLRCLYCMPEEGIPLSPPAHMLTTPEIVYLASLFVSQGVTKIRLTGGEPTIRKDIIPMMQAIGNTRRDGLRELCLTTNGISLHRKLDAMAEAGLTGVNLSLDTLDPFQFQIMTRRKGFDAVMKSIARIEEMNKHGAGIKLKINCVVMRGLNDREIIPFVEMGRDKAIEVRFIEYMPFDGNKWSEGKMVPYQEMLATIREKYPALEKVMDHKNDTSKTYRVPGFEGKVGFITSMTHNFCGTCNRLRITSDGNLKVCLHGNAEVSLRDLIRKENNNLPIDEQAMYALDLLESGRRAAQIHDDGGVLINERERELLNVIGMAVKRKKAKHAGIGQLEKMKNRPMILIDKFTNSISPVSSRPSPWSSIPLHTLPLNNPSSYLQSRTYTTKNPKDESTTSHNHRDLPHLNTKGEMHMTNVGSKPITQRYARATCLVHFTNAKTYRALKGTGADGDDGKESHSSLAKGDVFAAARVAGIMAAKRTPDIVPLCHPSIGIDSVSIDVALVDESEGMEYGAVEVVATVTSEGRTGVEMEAMTAVMGAALTVYDMCKANDKGIVIGGVKLLEKRGGKSGVWKREDNSSIA</sequence>
<dbReference type="EMBL" id="CVMT01000006">
    <property type="protein sequence ID" value="CRG89530.1"/>
    <property type="molecule type" value="Genomic_DNA"/>
</dbReference>
<dbReference type="Pfam" id="PF01967">
    <property type="entry name" value="MoaC"/>
    <property type="match status" value="1"/>
</dbReference>
<dbReference type="InterPro" id="IPR050105">
    <property type="entry name" value="MoCo_biosynth_MoaA/MoaC"/>
</dbReference>
<dbReference type="GO" id="GO:0016887">
    <property type="term" value="F:ATP hydrolysis activity"/>
    <property type="evidence" value="ECO:0007669"/>
    <property type="project" value="InterPro"/>
</dbReference>
<feature type="region of interest" description="Disordered" evidence="20">
    <location>
        <begin position="697"/>
        <end position="717"/>
    </location>
</feature>
<evidence type="ECO:0000256" key="4">
    <source>
        <dbReference type="ARBA" id="ARBA00005046"/>
    </source>
</evidence>
<evidence type="ECO:0000256" key="12">
    <source>
        <dbReference type="ARBA" id="ARBA00022946"/>
    </source>
</evidence>
<dbReference type="InterPro" id="IPR017871">
    <property type="entry name" value="ABC_transporter-like_CS"/>
</dbReference>
<evidence type="ECO:0000256" key="7">
    <source>
        <dbReference type="ARBA" id="ARBA00022485"/>
    </source>
</evidence>
<dbReference type="SFLD" id="SFLDG01383">
    <property type="entry name" value="cyclic_pyranopterin_phosphate"/>
    <property type="match status" value="1"/>
</dbReference>
<dbReference type="GO" id="GO:0046872">
    <property type="term" value="F:metal ion binding"/>
    <property type="evidence" value="ECO:0007669"/>
    <property type="project" value="UniProtKB-KW"/>
</dbReference>
<evidence type="ECO:0000256" key="17">
    <source>
        <dbReference type="ARBA" id="ARBA00023150"/>
    </source>
</evidence>
<dbReference type="SUPFAM" id="SSF55040">
    <property type="entry name" value="Molybdenum cofactor biosynthesis protein C, MoaC"/>
    <property type="match status" value="1"/>
</dbReference>
<evidence type="ECO:0000256" key="9">
    <source>
        <dbReference type="ARBA" id="ARBA00022723"/>
    </source>
</evidence>
<dbReference type="PROSITE" id="PS00211">
    <property type="entry name" value="ABC_TRANSPORTER_1"/>
    <property type="match status" value="1"/>
</dbReference>
<dbReference type="CDD" id="cd03221">
    <property type="entry name" value="ABCF_EF-3"/>
    <property type="match status" value="1"/>
</dbReference>
<keyword evidence="15" id="KW-0496">Mitochondrion</keyword>
<evidence type="ECO:0000256" key="2">
    <source>
        <dbReference type="ARBA" id="ARBA00001966"/>
    </source>
</evidence>
<dbReference type="InterPro" id="IPR010505">
    <property type="entry name" value="MoaA_twitch"/>
</dbReference>
<dbReference type="PROSITE" id="PS01305">
    <property type="entry name" value="MOAA_NIFB_PQQE"/>
    <property type="match status" value="1"/>
</dbReference>
<dbReference type="GO" id="GO:0005525">
    <property type="term" value="F:GTP binding"/>
    <property type="evidence" value="ECO:0007669"/>
    <property type="project" value="UniProtKB-KW"/>
</dbReference>
<dbReference type="NCBIfam" id="NF006870">
    <property type="entry name" value="PRK09364.1"/>
    <property type="match status" value="1"/>
</dbReference>
<dbReference type="InterPro" id="IPR006638">
    <property type="entry name" value="Elp3/MiaA/NifB-like_rSAM"/>
</dbReference>